<dbReference type="SUPFAM" id="SSF49452">
    <property type="entry name" value="Starch-binding domain-like"/>
    <property type="match status" value="1"/>
</dbReference>
<dbReference type="InterPro" id="IPR013784">
    <property type="entry name" value="Carb-bd-like_fold"/>
</dbReference>
<dbReference type="Proteomes" id="UP000283850">
    <property type="component" value="Unassembled WGS sequence"/>
</dbReference>
<name>A0A412YBQ7_9BACE</name>
<dbReference type="InterPro" id="IPR024361">
    <property type="entry name" value="BACON"/>
</dbReference>
<dbReference type="Pfam" id="PF13620">
    <property type="entry name" value="CarboxypepD_reg"/>
    <property type="match status" value="1"/>
</dbReference>
<reference evidence="3 4" key="1">
    <citation type="submission" date="2018-08" db="EMBL/GenBank/DDBJ databases">
        <title>A genome reference for cultivated species of the human gut microbiota.</title>
        <authorList>
            <person name="Zou Y."/>
            <person name="Xue W."/>
            <person name="Luo G."/>
        </authorList>
    </citation>
    <scope>NUCLEOTIDE SEQUENCE [LARGE SCALE GENOMIC DNA]</scope>
    <source>
        <strain evidence="3 4">AF14-32</strain>
    </source>
</reference>
<dbReference type="Pfam" id="PF19190">
    <property type="entry name" value="BACON_2"/>
    <property type="match status" value="1"/>
</dbReference>
<dbReference type="AlphaFoldDB" id="A0A412YBQ7"/>
<feature type="signal peptide" evidence="1">
    <location>
        <begin position="1"/>
        <end position="33"/>
    </location>
</feature>
<evidence type="ECO:0000313" key="4">
    <source>
        <dbReference type="Proteomes" id="UP000283850"/>
    </source>
</evidence>
<accession>A0A412YBQ7</accession>
<protein>
    <submittedName>
        <fullName evidence="3">PEGA domain-containing protein</fullName>
    </submittedName>
</protein>
<gene>
    <name evidence="3" type="ORF">DWW10_09805</name>
</gene>
<organism evidence="3 4">
    <name type="scientific">Bacteroides intestinalis</name>
    <dbReference type="NCBI Taxonomy" id="329854"/>
    <lineage>
        <taxon>Bacteria</taxon>
        <taxon>Pseudomonadati</taxon>
        <taxon>Bacteroidota</taxon>
        <taxon>Bacteroidia</taxon>
        <taxon>Bacteroidales</taxon>
        <taxon>Bacteroidaceae</taxon>
        <taxon>Bacteroides</taxon>
    </lineage>
</organism>
<evidence type="ECO:0000259" key="2">
    <source>
        <dbReference type="Pfam" id="PF19190"/>
    </source>
</evidence>
<dbReference type="InterPro" id="IPR013783">
    <property type="entry name" value="Ig-like_fold"/>
</dbReference>
<feature type="domain" description="BACON" evidence="2">
    <location>
        <begin position="126"/>
        <end position="198"/>
    </location>
</feature>
<proteinExistence type="predicted"/>
<evidence type="ECO:0000313" key="3">
    <source>
        <dbReference type="EMBL" id="RGV54786.1"/>
    </source>
</evidence>
<evidence type="ECO:0000256" key="1">
    <source>
        <dbReference type="SAM" id="SignalP"/>
    </source>
</evidence>
<feature type="chain" id="PRO_5019044736" evidence="1">
    <location>
        <begin position="34"/>
        <end position="357"/>
    </location>
</feature>
<keyword evidence="1" id="KW-0732">Signal</keyword>
<dbReference type="Gene3D" id="2.60.40.10">
    <property type="entry name" value="Immunoglobulins"/>
    <property type="match status" value="1"/>
</dbReference>
<dbReference type="Gene3D" id="2.60.40.1120">
    <property type="entry name" value="Carboxypeptidase-like, regulatory domain"/>
    <property type="match status" value="1"/>
</dbReference>
<comment type="caution">
    <text evidence="3">The sequence shown here is derived from an EMBL/GenBank/DDBJ whole genome shotgun (WGS) entry which is preliminary data.</text>
</comment>
<dbReference type="GO" id="GO:0030246">
    <property type="term" value="F:carbohydrate binding"/>
    <property type="evidence" value="ECO:0007669"/>
    <property type="project" value="InterPro"/>
</dbReference>
<sequence length="357" mass="38428">MNLVTQIKINTKMKKLKNIFSFLILIITLCGCAKDEVETRGTIYGIVNDADNGEPVQDGHIALNPGGKTANTGSDGRYEFLDLEPGQYTIQISKPGYKTNTKRINVVAGEQASGDMVLSRGESRIKLSARSLNFTGQSTSKTFTIENIGTSGSASWSVSVLDPWLSVTPVSGTTASGKGSVVVVNINRSKITKDVTTNLIVEADGESIPVEVSVTTNDGGGESGEGKGGSCGNITSCDSKVNISFLQCIKNGNAVEFEFTVTNSGDDWQVWFNVEKSTCVDDKGNSYQGTYMPFYVGDNKVTNGNAVTFLKNTSAKCKIVVQNVKDAAAYLKRFDLQISSTSPWKPQLKQITFEDIK</sequence>
<dbReference type="EMBL" id="QRZF01000005">
    <property type="protein sequence ID" value="RGV54786.1"/>
    <property type="molecule type" value="Genomic_DNA"/>
</dbReference>